<feature type="transmembrane region" description="Helical" evidence="7">
    <location>
        <begin position="26"/>
        <end position="52"/>
    </location>
</feature>
<keyword evidence="3" id="KW-1003">Cell membrane</keyword>
<evidence type="ECO:0000256" key="6">
    <source>
        <dbReference type="ARBA" id="ARBA00023136"/>
    </source>
</evidence>
<keyword evidence="5 7" id="KW-1133">Transmembrane helix</keyword>
<dbReference type="Proteomes" id="UP000253250">
    <property type="component" value="Unassembled WGS sequence"/>
</dbReference>
<dbReference type="CDD" id="cd06261">
    <property type="entry name" value="TM_PBP2"/>
    <property type="match status" value="1"/>
</dbReference>
<dbReference type="InterPro" id="IPR035906">
    <property type="entry name" value="MetI-like_sf"/>
</dbReference>
<dbReference type="PANTHER" id="PTHR30183:SF3">
    <property type="entry name" value="MOLYBDENUM TRANSPORT SYSTEM PERMEASE PROTEIN MODB"/>
    <property type="match status" value="1"/>
</dbReference>
<evidence type="ECO:0000259" key="8">
    <source>
        <dbReference type="PROSITE" id="PS50928"/>
    </source>
</evidence>
<dbReference type="Pfam" id="PF00528">
    <property type="entry name" value="BPD_transp_1"/>
    <property type="match status" value="1"/>
</dbReference>
<dbReference type="OrthoDB" id="9790211at2"/>
<dbReference type="SUPFAM" id="SSF161098">
    <property type="entry name" value="MetI-like"/>
    <property type="match status" value="1"/>
</dbReference>
<organism evidence="9 10">
    <name type="scientific">Acidiferrobacter thiooxydans</name>
    <dbReference type="NCBI Taxonomy" id="163359"/>
    <lineage>
        <taxon>Bacteria</taxon>
        <taxon>Pseudomonadati</taxon>
        <taxon>Pseudomonadota</taxon>
        <taxon>Gammaproteobacteria</taxon>
        <taxon>Acidiferrobacterales</taxon>
        <taxon>Acidiferrobacteraceae</taxon>
        <taxon>Acidiferrobacter</taxon>
    </lineage>
</organism>
<evidence type="ECO:0000256" key="2">
    <source>
        <dbReference type="ARBA" id="ARBA00022448"/>
    </source>
</evidence>
<keyword evidence="6 7" id="KW-0472">Membrane</keyword>
<evidence type="ECO:0000256" key="1">
    <source>
        <dbReference type="ARBA" id="ARBA00004651"/>
    </source>
</evidence>
<dbReference type="AlphaFoldDB" id="A0A368HIW6"/>
<protein>
    <submittedName>
        <fullName evidence="9">Sulfate ABC transporter permease</fullName>
    </submittedName>
</protein>
<dbReference type="EMBL" id="PSYR01000002">
    <property type="protein sequence ID" value="RCN57262.1"/>
    <property type="molecule type" value="Genomic_DNA"/>
</dbReference>
<keyword evidence="4 7" id="KW-0812">Transmembrane</keyword>
<reference evidence="9 10" key="1">
    <citation type="submission" date="2018-02" db="EMBL/GenBank/DDBJ databases">
        <title>Insights into the biology of acidophilic members of the Acidiferrobacteraceae family derived from comparative genomic analyses.</title>
        <authorList>
            <person name="Issotta F."/>
            <person name="Thyssen C."/>
            <person name="Mena C."/>
            <person name="Moya A."/>
            <person name="Bellenberg S."/>
            <person name="Sproer C."/>
            <person name="Covarrubias P.C."/>
            <person name="Sand W."/>
            <person name="Quatrini R."/>
            <person name="Vera M."/>
        </authorList>
    </citation>
    <scope>NUCLEOTIDE SEQUENCE [LARGE SCALE GENOMIC DNA]</scope>
    <source>
        <strain evidence="10">m-1</strain>
    </source>
</reference>
<comment type="subcellular location">
    <subcellularLocation>
        <location evidence="1 7">Cell membrane</location>
        <topology evidence="1 7">Multi-pass membrane protein</topology>
    </subcellularLocation>
</comment>
<comment type="similarity">
    <text evidence="7">Belongs to the binding-protein-dependent transport system permease family.</text>
</comment>
<feature type="transmembrane region" description="Helical" evidence="7">
    <location>
        <begin position="72"/>
        <end position="95"/>
    </location>
</feature>
<accession>A0A368HIW6</accession>
<feature type="domain" description="ABC transmembrane type-1" evidence="8">
    <location>
        <begin position="1"/>
        <end position="191"/>
    </location>
</feature>
<dbReference type="Gene3D" id="1.10.3720.10">
    <property type="entry name" value="MetI-like"/>
    <property type="match status" value="1"/>
</dbReference>
<keyword evidence="2 7" id="KW-0813">Transport</keyword>
<evidence type="ECO:0000256" key="7">
    <source>
        <dbReference type="RuleBase" id="RU363032"/>
    </source>
</evidence>
<evidence type="ECO:0000256" key="4">
    <source>
        <dbReference type="ARBA" id="ARBA00022692"/>
    </source>
</evidence>
<dbReference type="PANTHER" id="PTHR30183">
    <property type="entry name" value="MOLYBDENUM TRANSPORT SYSTEM PERMEASE PROTEIN MODB"/>
    <property type="match status" value="1"/>
</dbReference>
<gene>
    <name evidence="9" type="ORF">C4900_14795</name>
</gene>
<name>A0A368HIW6_9GAMM</name>
<dbReference type="PROSITE" id="PS50928">
    <property type="entry name" value="ABC_TM1"/>
    <property type="match status" value="1"/>
</dbReference>
<proteinExistence type="inferred from homology"/>
<feature type="transmembrane region" description="Helical" evidence="7">
    <location>
        <begin position="172"/>
        <end position="191"/>
    </location>
</feature>
<dbReference type="InterPro" id="IPR000515">
    <property type="entry name" value="MetI-like"/>
</dbReference>
<sequence length="201" mass="21199">MALIIVVAIGTPLAFSLRGATRGVRIAFEAVVLLSVLMPPLALGLLLALAFGPGTALGGLLLRLGIPTSNDPAAFVVTQIYASLGYYLLGAAAAFEAVPRELERSAALLGLRPREVLWRVTLPLARLGLAAAVSLAWVRALGEFGAIMVTAYYPHGIPVQLWVDLQDSGLPAVLPLLLIFLLSALPLPWALRILARSRGHA</sequence>
<evidence type="ECO:0000256" key="3">
    <source>
        <dbReference type="ARBA" id="ARBA00022475"/>
    </source>
</evidence>
<dbReference type="GO" id="GO:0055085">
    <property type="term" value="P:transmembrane transport"/>
    <property type="evidence" value="ECO:0007669"/>
    <property type="project" value="InterPro"/>
</dbReference>
<evidence type="ECO:0000313" key="10">
    <source>
        <dbReference type="Proteomes" id="UP000253250"/>
    </source>
</evidence>
<dbReference type="GO" id="GO:0005886">
    <property type="term" value="C:plasma membrane"/>
    <property type="evidence" value="ECO:0007669"/>
    <property type="project" value="UniProtKB-SubCell"/>
</dbReference>
<comment type="caution">
    <text evidence="9">The sequence shown here is derived from an EMBL/GenBank/DDBJ whole genome shotgun (WGS) entry which is preliminary data.</text>
</comment>
<feature type="transmembrane region" description="Helical" evidence="7">
    <location>
        <begin position="116"/>
        <end position="138"/>
    </location>
</feature>
<keyword evidence="10" id="KW-1185">Reference proteome</keyword>
<evidence type="ECO:0000313" key="9">
    <source>
        <dbReference type="EMBL" id="RCN57262.1"/>
    </source>
</evidence>
<evidence type="ECO:0000256" key="5">
    <source>
        <dbReference type="ARBA" id="ARBA00022989"/>
    </source>
</evidence>